<comment type="caution">
    <text evidence="3">The sequence shown here is derived from an EMBL/GenBank/DDBJ whole genome shotgun (WGS) entry which is preliminary data.</text>
</comment>
<evidence type="ECO:0000259" key="2">
    <source>
        <dbReference type="PROSITE" id="PS51411"/>
    </source>
</evidence>
<dbReference type="EMBL" id="CASHTH010001529">
    <property type="protein sequence ID" value="CAI8016438.1"/>
    <property type="molecule type" value="Genomic_DNA"/>
</dbReference>
<name>A0AA35RRK7_GEOBA</name>
<dbReference type="InterPro" id="IPR047767">
    <property type="entry name" value="PSP1-like"/>
</dbReference>
<protein>
    <submittedName>
        <fullName evidence="3">Stage 0 sporulation protein YaaT</fullName>
    </submittedName>
</protein>
<dbReference type="Pfam" id="PF04468">
    <property type="entry name" value="PSP1"/>
    <property type="match status" value="1"/>
</dbReference>
<evidence type="ECO:0000313" key="4">
    <source>
        <dbReference type="Proteomes" id="UP001174909"/>
    </source>
</evidence>
<reference evidence="3" key="1">
    <citation type="submission" date="2023-03" db="EMBL/GenBank/DDBJ databases">
        <authorList>
            <person name="Steffen K."/>
            <person name="Cardenas P."/>
        </authorList>
    </citation>
    <scope>NUCLEOTIDE SEQUENCE</scope>
</reference>
<gene>
    <name evidence="3" type="ORF">GBAR_LOCUS10081</name>
</gene>
<proteinExistence type="predicted"/>
<evidence type="ECO:0000313" key="3">
    <source>
        <dbReference type="EMBL" id="CAI8016438.1"/>
    </source>
</evidence>
<evidence type="ECO:0000256" key="1">
    <source>
        <dbReference type="SAM" id="MobiDB-lite"/>
    </source>
</evidence>
<feature type="compositionally biased region" description="Basic residues" evidence="1">
    <location>
        <begin position="43"/>
        <end position="80"/>
    </location>
</feature>
<keyword evidence="4" id="KW-1185">Reference proteome</keyword>
<dbReference type="Proteomes" id="UP001174909">
    <property type="component" value="Unassembled WGS sequence"/>
</dbReference>
<dbReference type="GO" id="GO:0005737">
    <property type="term" value="C:cytoplasm"/>
    <property type="evidence" value="ECO:0007669"/>
    <property type="project" value="TreeGrafter"/>
</dbReference>
<feature type="region of interest" description="Disordered" evidence="1">
    <location>
        <begin position="24"/>
        <end position="82"/>
    </location>
</feature>
<dbReference type="AlphaFoldDB" id="A0AA35RRK7"/>
<dbReference type="PANTHER" id="PTHR43830">
    <property type="entry name" value="PROTEIN PSP1"/>
    <property type="match status" value="1"/>
</dbReference>
<sequence length="376" mass="42000">MHGSRGNGDRGRSHAREHRRLRAGGAAIDRHHVGNDPHAAVDRRRRRPVQRAVSCRRRRGGRRRRAGRRVGARRGRRGRRSAGIGVPAEAGMKAPAAVSGRVVRVKLLHSSETCLCVPLPSEAIDLEDGAAVIVPTRHGSEIGRVLGPVRDETELRGAELFEVIRQADAEDLDGYERNREFADDLLRSCRRRLEGFSLAMKLVAAHLVFGGGKLILYFTSEKRIDFRRLIGELSDEIGLRIELQQIGMRDETRIVGGAGVCGRVLCCNGVTDRRPRVTVRMAREQGLSLDTRRISGQCGRLLCCLSYEYEFYQEVRRSVPTEGKSVYYQGDRFRVIELNALTGRARIGGADGVVLGVDFGDFRFDEANRRWEVSPV</sequence>
<dbReference type="PROSITE" id="PS51411">
    <property type="entry name" value="PSP1_C"/>
    <property type="match status" value="1"/>
</dbReference>
<organism evidence="3 4">
    <name type="scientific">Geodia barretti</name>
    <name type="common">Barrett's horny sponge</name>
    <dbReference type="NCBI Taxonomy" id="519541"/>
    <lineage>
        <taxon>Eukaryota</taxon>
        <taxon>Metazoa</taxon>
        <taxon>Porifera</taxon>
        <taxon>Demospongiae</taxon>
        <taxon>Heteroscleromorpha</taxon>
        <taxon>Tetractinellida</taxon>
        <taxon>Astrophorina</taxon>
        <taxon>Geodiidae</taxon>
        <taxon>Geodia</taxon>
    </lineage>
</organism>
<accession>A0AA35RRK7</accession>
<feature type="domain" description="PSP1 C-terminal" evidence="2">
    <location>
        <begin position="161"/>
        <end position="246"/>
    </location>
</feature>
<feature type="compositionally biased region" description="Basic and acidic residues" evidence="1">
    <location>
        <begin position="28"/>
        <end position="42"/>
    </location>
</feature>
<dbReference type="PANTHER" id="PTHR43830:SF3">
    <property type="entry name" value="PROTEIN PSP1"/>
    <property type="match status" value="1"/>
</dbReference>
<dbReference type="InterPro" id="IPR007557">
    <property type="entry name" value="PSP1_C"/>
</dbReference>
<dbReference type="NCBIfam" id="NF041131">
    <property type="entry name" value="RicT_YaaT_fam"/>
    <property type="match status" value="1"/>
</dbReference>